<dbReference type="Gene3D" id="3.40.50.300">
    <property type="entry name" value="P-loop containing nucleotide triphosphate hydrolases"/>
    <property type="match status" value="1"/>
</dbReference>
<dbReference type="Pfam" id="PF00350">
    <property type="entry name" value="Dynamin_N"/>
    <property type="match status" value="1"/>
</dbReference>
<sequence length="565" mass="60295">MIGSLEADAEALIRTASAVYADDPAVLESLDELDDRLREPLRLAIAGMVKAGKSTLLNALLGERIAPTDAGECTRLITWYRYCATPTVTLHPHAGEPRRMPVRREEGRLLMDLGGVPAEDIDWIEVGWPLEVLKSMILIDTPGIASLSADTSARATRFLTPESDTPSADAVVYLMRHLHASDVRFLESFRDTAVGSARTVCAVGVLSRSDEIGAGRIDALLSAAKVARRYETDGELAALVLGIIPVAGLVAEGARTLREDEYDTFRRLARLDRADREALLLSADRFVAQTDATTVSTAERAALLARFGIFGVRLATALIRGGVGDSSELADAMVQQSGLVELRQFVTTQFRSRSVALKVRGVLLALEKLLGDHPRDGVEDIRAGLERLTTTAHELRELDTLATLRADDFSLAEADAADARRILGGDGTTATARLGLTEQARDDEVRVSLDAALARWRTLVESPLTQRGAIGVGQVVLRSLDAIATSGAVPSPAADTPAAAPPTPRSEVVAADDSLVSAADVDAPRGPGDAAGEDAAQQRQEDEPRLGGKKKKKRLASVAKRHPLG</sequence>
<evidence type="ECO:0000256" key="1">
    <source>
        <dbReference type="SAM" id="MobiDB-lite"/>
    </source>
</evidence>
<evidence type="ECO:0000313" key="3">
    <source>
        <dbReference type="EMBL" id="GAA3632921.1"/>
    </source>
</evidence>
<dbReference type="RefSeq" id="WP_344737366.1">
    <property type="nucleotide sequence ID" value="NZ_BAAAYU010000005.1"/>
</dbReference>
<keyword evidence="4" id="KW-1185">Reference proteome</keyword>
<feature type="compositionally biased region" description="Low complexity" evidence="1">
    <location>
        <begin position="488"/>
        <end position="498"/>
    </location>
</feature>
<name>A0ABP7AIU9_9MICO</name>
<dbReference type="SUPFAM" id="SSF52540">
    <property type="entry name" value="P-loop containing nucleoside triphosphate hydrolases"/>
    <property type="match status" value="1"/>
</dbReference>
<dbReference type="InterPro" id="IPR027417">
    <property type="entry name" value="P-loop_NTPase"/>
</dbReference>
<proteinExistence type="predicted"/>
<gene>
    <name evidence="3" type="ORF">GCM10022200_14920</name>
</gene>
<dbReference type="InterPro" id="IPR045063">
    <property type="entry name" value="Dynamin_N"/>
</dbReference>
<evidence type="ECO:0000259" key="2">
    <source>
        <dbReference type="Pfam" id="PF00350"/>
    </source>
</evidence>
<dbReference type="Proteomes" id="UP001501697">
    <property type="component" value="Unassembled WGS sequence"/>
</dbReference>
<dbReference type="InterPro" id="IPR051943">
    <property type="entry name" value="TRAFAC_Dynamin-like_GTPase"/>
</dbReference>
<dbReference type="PANTHER" id="PTHR43681:SF1">
    <property type="entry name" value="SARCALUMENIN"/>
    <property type="match status" value="1"/>
</dbReference>
<organism evidence="3 4">
    <name type="scientific">Microbacterium awajiense</name>
    <dbReference type="NCBI Taxonomy" id="415214"/>
    <lineage>
        <taxon>Bacteria</taxon>
        <taxon>Bacillati</taxon>
        <taxon>Actinomycetota</taxon>
        <taxon>Actinomycetes</taxon>
        <taxon>Micrococcales</taxon>
        <taxon>Microbacteriaceae</taxon>
        <taxon>Microbacterium</taxon>
    </lineage>
</organism>
<dbReference type="PANTHER" id="PTHR43681">
    <property type="entry name" value="TRANSMEMBRANE GTPASE FZO"/>
    <property type="match status" value="1"/>
</dbReference>
<feature type="region of interest" description="Disordered" evidence="1">
    <location>
        <begin position="488"/>
        <end position="565"/>
    </location>
</feature>
<feature type="domain" description="Dynamin N-terminal" evidence="2">
    <location>
        <begin position="44"/>
        <end position="159"/>
    </location>
</feature>
<comment type="caution">
    <text evidence="3">The sequence shown here is derived from an EMBL/GenBank/DDBJ whole genome shotgun (WGS) entry which is preliminary data.</text>
</comment>
<feature type="compositionally biased region" description="Basic residues" evidence="1">
    <location>
        <begin position="547"/>
        <end position="565"/>
    </location>
</feature>
<accession>A0ABP7AIU9</accession>
<evidence type="ECO:0000313" key="4">
    <source>
        <dbReference type="Proteomes" id="UP001501697"/>
    </source>
</evidence>
<protein>
    <submittedName>
        <fullName evidence="3">50S ribosome-binding GTPase</fullName>
    </submittedName>
</protein>
<dbReference type="EMBL" id="BAAAYU010000005">
    <property type="protein sequence ID" value="GAA3632921.1"/>
    <property type="molecule type" value="Genomic_DNA"/>
</dbReference>
<feature type="compositionally biased region" description="Low complexity" evidence="1">
    <location>
        <begin position="508"/>
        <end position="521"/>
    </location>
</feature>
<reference evidence="4" key="1">
    <citation type="journal article" date="2019" name="Int. J. Syst. Evol. Microbiol.">
        <title>The Global Catalogue of Microorganisms (GCM) 10K type strain sequencing project: providing services to taxonomists for standard genome sequencing and annotation.</title>
        <authorList>
            <consortium name="The Broad Institute Genomics Platform"/>
            <consortium name="The Broad Institute Genome Sequencing Center for Infectious Disease"/>
            <person name="Wu L."/>
            <person name="Ma J."/>
        </authorList>
    </citation>
    <scope>NUCLEOTIDE SEQUENCE [LARGE SCALE GENOMIC DNA]</scope>
    <source>
        <strain evidence="4">JCM 16544</strain>
    </source>
</reference>